<protein>
    <submittedName>
        <fullName evidence="3">Uncharacterized protein</fullName>
    </submittedName>
</protein>
<proteinExistence type="predicted"/>
<accession>A0ABR1EK44</accession>
<evidence type="ECO:0000313" key="3">
    <source>
        <dbReference type="EMBL" id="KAK6762985.1"/>
    </source>
</evidence>
<evidence type="ECO:0000313" key="4">
    <source>
        <dbReference type="Proteomes" id="UP001303046"/>
    </source>
</evidence>
<sequence>MVRLIMCMRQQRMAEGTASYVRRNVKIKNDEERATEYCFGVGTSIEVVIYFRRVLLFANHHFQFKWIVVFAVGCVTLSMIDSSILCRLSRVVYASFSPDQLPSNSNSSLGPPSSTEKPRTQSHELVDTIVDAHELTAQVRHLKPLLQTQVKYVHTPLIQYLRRVFAVPSHIEKEDGLRSFFSPKSSCLTRI</sequence>
<feature type="transmembrane region" description="Helical" evidence="2">
    <location>
        <begin position="62"/>
        <end position="80"/>
    </location>
</feature>
<keyword evidence="2" id="KW-0812">Transmembrane</keyword>
<evidence type="ECO:0000256" key="2">
    <source>
        <dbReference type="SAM" id="Phobius"/>
    </source>
</evidence>
<evidence type="ECO:0000256" key="1">
    <source>
        <dbReference type="SAM" id="MobiDB-lite"/>
    </source>
</evidence>
<dbReference type="EMBL" id="JAVFWL010000006">
    <property type="protein sequence ID" value="KAK6762985.1"/>
    <property type="molecule type" value="Genomic_DNA"/>
</dbReference>
<gene>
    <name evidence="3" type="primary">Necator_chrX.g23787</name>
    <name evidence="3" type="ORF">RB195_023623</name>
</gene>
<name>A0ABR1EK44_NECAM</name>
<reference evidence="3 4" key="1">
    <citation type="submission" date="2023-08" db="EMBL/GenBank/DDBJ databases">
        <title>A Necator americanus chromosomal reference genome.</title>
        <authorList>
            <person name="Ilik V."/>
            <person name="Petrzelkova K.J."/>
            <person name="Pardy F."/>
            <person name="Fuh T."/>
            <person name="Niatou-Singa F.S."/>
            <person name="Gouil Q."/>
            <person name="Baker L."/>
            <person name="Ritchie M.E."/>
            <person name="Jex A.R."/>
            <person name="Gazzola D."/>
            <person name="Li H."/>
            <person name="Toshio Fujiwara R."/>
            <person name="Zhan B."/>
            <person name="Aroian R.V."/>
            <person name="Pafco B."/>
            <person name="Schwarz E.M."/>
        </authorList>
    </citation>
    <scope>NUCLEOTIDE SEQUENCE [LARGE SCALE GENOMIC DNA]</scope>
    <source>
        <strain evidence="3 4">Aroian</strain>
        <tissue evidence="3">Whole animal</tissue>
    </source>
</reference>
<feature type="compositionally biased region" description="Low complexity" evidence="1">
    <location>
        <begin position="101"/>
        <end position="114"/>
    </location>
</feature>
<feature type="region of interest" description="Disordered" evidence="1">
    <location>
        <begin position="100"/>
        <end position="122"/>
    </location>
</feature>
<keyword evidence="2" id="KW-1133">Transmembrane helix</keyword>
<dbReference type="Proteomes" id="UP001303046">
    <property type="component" value="Unassembled WGS sequence"/>
</dbReference>
<keyword evidence="2" id="KW-0472">Membrane</keyword>
<organism evidence="3 4">
    <name type="scientific">Necator americanus</name>
    <name type="common">Human hookworm</name>
    <dbReference type="NCBI Taxonomy" id="51031"/>
    <lineage>
        <taxon>Eukaryota</taxon>
        <taxon>Metazoa</taxon>
        <taxon>Ecdysozoa</taxon>
        <taxon>Nematoda</taxon>
        <taxon>Chromadorea</taxon>
        <taxon>Rhabditida</taxon>
        <taxon>Rhabditina</taxon>
        <taxon>Rhabditomorpha</taxon>
        <taxon>Strongyloidea</taxon>
        <taxon>Ancylostomatidae</taxon>
        <taxon>Bunostominae</taxon>
        <taxon>Necator</taxon>
    </lineage>
</organism>
<comment type="caution">
    <text evidence="3">The sequence shown here is derived from an EMBL/GenBank/DDBJ whole genome shotgun (WGS) entry which is preliminary data.</text>
</comment>
<keyword evidence="4" id="KW-1185">Reference proteome</keyword>